<evidence type="ECO:0000313" key="1">
    <source>
        <dbReference type="EMBL" id="VDL78215.1"/>
    </source>
</evidence>
<dbReference type="GO" id="GO:0000774">
    <property type="term" value="F:adenyl-nucleotide exchange factor activity"/>
    <property type="evidence" value="ECO:0007669"/>
    <property type="project" value="TreeGrafter"/>
</dbReference>
<dbReference type="InterPro" id="IPR016024">
    <property type="entry name" value="ARM-type_fold"/>
</dbReference>
<dbReference type="AlphaFoldDB" id="A0A158R1X7"/>
<dbReference type="SUPFAM" id="SSF48371">
    <property type="entry name" value="ARM repeat"/>
    <property type="match status" value="1"/>
</dbReference>
<dbReference type="EMBL" id="UYSL01021428">
    <property type="protein sequence ID" value="VDL78215.1"/>
    <property type="molecule type" value="Genomic_DNA"/>
</dbReference>
<dbReference type="Proteomes" id="UP000271162">
    <property type="component" value="Unassembled WGS sequence"/>
</dbReference>
<evidence type="ECO:0000313" key="3">
    <source>
        <dbReference type="WBParaSite" id="NBR_0001462501-mRNA-1"/>
    </source>
</evidence>
<dbReference type="InterPro" id="IPR050693">
    <property type="entry name" value="Hsp70_NEF-Inhibitors"/>
</dbReference>
<accession>A0A158R1X7</accession>
<dbReference type="PANTHER" id="PTHR19316:SF18">
    <property type="entry name" value="HSP70-BINDING PROTEIN 1"/>
    <property type="match status" value="1"/>
</dbReference>
<dbReference type="WBParaSite" id="NBR_0001462501-mRNA-1">
    <property type="protein sequence ID" value="NBR_0001462501-mRNA-1"/>
    <property type="gene ID" value="NBR_0001462501"/>
</dbReference>
<evidence type="ECO:0000313" key="2">
    <source>
        <dbReference type="Proteomes" id="UP000271162"/>
    </source>
</evidence>
<keyword evidence="2" id="KW-1185">Reference proteome</keyword>
<organism evidence="3">
    <name type="scientific">Nippostrongylus brasiliensis</name>
    <name type="common">Rat hookworm</name>
    <dbReference type="NCBI Taxonomy" id="27835"/>
    <lineage>
        <taxon>Eukaryota</taxon>
        <taxon>Metazoa</taxon>
        <taxon>Ecdysozoa</taxon>
        <taxon>Nematoda</taxon>
        <taxon>Chromadorea</taxon>
        <taxon>Rhabditida</taxon>
        <taxon>Rhabditina</taxon>
        <taxon>Rhabditomorpha</taxon>
        <taxon>Strongyloidea</taxon>
        <taxon>Heligmosomidae</taxon>
        <taxon>Nippostrongylus</taxon>
    </lineage>
</organism>
<reference evidence="1 2" key="2">
    <citation type="submission" date="2018-11" db="EMBL/GenBank/DDBJ databases">
        <authorList>
            <consortium name="Pathogen Informatics"/>
        </authorList>
    </citation>
    <scope>NUCLEOTIDE SEQUENCE [LARGE SCALE GENOMIC DNA]</scope>
</reference>
<dbReference type="InterPro" id="IPR011989">
    <property type="entry name" value="ARM-like"/>
</dbReference>
<dbReference type="GO" id="GO:0005783">
    <property type="term" value="C:endoplasmic reticulum"/>
    <property type="evidence" value="ECO:0007669"/>
    <property type="project" value="TreeGrafter"/>
</dbReference>
<dbReference type="Gene3D" id="1.25.10.10">
    <property type="entry name" value="Leucine-rich Repeat Variant"/>
    <property type="match status" value="1"/>
</dbReference>
<dbReference type="OMA" id="GCSYFLD"/>
<dbReference type="PANTHER" id="PTHR19316">
    <property type="entry name" value="PROTEIN FOLDING REGULATOR"/>
    <property type="match status" value="1"/>
</dbReference>
<dbReference type="STRING" id="27835.A0A158R1X7"/>
<reference evidence="3" key="1">
    <citation type="submission" date="2016-04" db="UniProtKB">
        <authorList>
            <consortium name="WormBaseParasite"/>
        </authorList>
    </citation>
    <scope>IDENTIFICATION</scope>
</reference>
<proteinExistence type="predicted"/>
<gene>
    <name evidence="1" type="ORF">NBR_LOCUS14626</name>
</gene>
<sequence>MGDANVPDVYWKNLLAITTKATAESNSHEVTPRVMSDENRKWLEQVMKDLAKESDPGRQMDAILTSLHSYAANPSQLNENDIGKIEELTDHLEDILGYAEITNTFVKKGGLLVIEAFLKQRNHLQLQCRFAEFVLSLTENNPSTQSLFAREGLLTDMMKLLEDESYSEEFLFKLIGSMSGSVRSHIESFEMFCANNGPEALSRIVRRAKGGKLAGKAARVLTSIAYTLEDSPSHVKMVTSNILENFFEYIRDFIKAEDIPADNAKSIISCLESEKVRLSVGDDLLKKLKAIQREQKL</sequence>
<name>A0A158R1X7_NIPBR</name>
<protein>
    <submittedName>
        <fullName evidence="3">Fes1 domain-containing protein</fullName>
    </submittedName>
</protein>